<dbReference type="RefSeq" id="WP_156063496.1">
    <property type="nucleotide sequence ID" value="NZ_CABWIH010000038.1"/>
</dbReference>
<evidence type="ECO:0000313" key="3">
    <source>
        <dbReference type="Proteomes" id="UP000330807"/>
    </source>
</evidence>
<feature type="transmembrane region" description="Helical" evidence="1">
    <location>
        <begin position="87"/>
        <end position="105"/>
    </location>
</feature>
<evidence type="ECO:0000313" key="2">
    <source>
        <dbReference type="EMBL" id="VWL96280.1"/>
    </source>
</evidence>
<keyword evidence="1" id="KW-1133">Transmembrane helix</keyword>
<gene>
    <name evidence="2" type="ORF">LMKDKBCB_00011</name>
</gene>
<evidence type="ECO:0000256" key="1">
    <source>
        <dbReference type="SAM" id="Phobius"/>
    </source>
</evidence>
<dbReference type="AlphaFoldDB" id="A0A5K1J294"/>
<feature type="transmembrane region" description="Helical" evidence="1">
    <location>
        <begin position="186"/>
        <end position="213"/>
    </location>
</feature>
<reference evidence="2 3" key="1">
    <citation type="submission" date="2019-10" db="EMBL/GenBank/DDBJ databases">
        <authorList>
            <person name="Wolf R A."/>
        </authorList>
    </citation>
    <scope>NUCLEOTIDE SEQUENCE [LARGE SCALE GENOMIC DNA]</scope>
    <source>
        <strain evidence="2">Collinsella_aerofaciens_AK_138A</strain>
    </source>
</reference>
<proteinExistence type="predicted"/>
<keyword evidence="1" id="KW-0472">Membrane</keyword>
<accession>A0A5K1J294</accession>
<feature type="transmembrane region" description="Helical" evidence="1">
    <location>
        <begin position="225"/>
        <end position="248"/>
    </location>
</feature>
<keyword evidence="1" id="KW-0812">Transmembrane</keyword>
<dbReference type="Proteomes" id="UP000330807">
    <property type="component" value="Unassembled WGS sequence"/>
</dbReference>
<feature type="transmembrane region" description="Helical" evidence="1">
    <location>
        <begin position="131"/>
        <end position="156"/>
    </location>
</feature>
<dbReference type="EMBL" id="CABWIH010000038">
    <property type="protein sequence ID" value="VWL96280.1"/>
    <property type="molecule type" value="Genomic_DNA"/>
</dbReference>
<feature type="transmembrane region" description="Helical" evidence="1">
    <location>
        <begin position="268"/>
        <end position="287"/>
    </location>
</feature>
<sequence length="293" mass="32559">MNQKLARYELSKTIRRPAFILALLIAVAVAIAAALEPWANLEKERHNLLSFGYGVGVQAENYLGQTRESSFGNWIVVSANAPLSASVFFYALPLLAMLAGSWSCLSERLSGYDMQICTRVSRKAYVNVKMLSAFLSAFTVTAIPLLVNFLIVSMLFPAYLPRVDESTYVGLYLHSYFSGLFYSRPLLYVLVYTLFDAVTLGVLSMAVTGLSVVFRSRIKAIIVPYLLMVAWHFANGWIFGVMACVGFNCNILNSIRSESLNNWPDIRAGFAEIILLTLASLAFSGAWKRREVV</sequence>
<protein>
    <submittedName>
        <fullName evidence="2">ABC-2 family transporter protein</fullName>
    </submittedName>
</protein>
<organism evidence="2 3">
    <name type="scientific">Collinsella aerofaciens</name>
    <dbReference type="NCBI Taxonomy" id="74426"/>
    <lineage>
        <taxon>Bacteria</taxon>
        <taxon>Bacillati</taxon>
        <taxon>Actinomycetota</taxon>
        <taxon>Coriobacteriia</taxon>
        <taxon>Coriobacteriales</taxon>
        <taxon>Coriobacteriaceae</taxon>
        <taxon>Collinsella</taxon>
    </lineage>
</organism>
<name>A0A5K1J294_9ACTN</name>